<gene>
    <name evidence="7" type="ORF">ABFZ84_05820</name>
</gene>
<evidence type="ECO:0000256" key="3">
    <source>
        <dbReference type="ARBA" id="ARBA00022723"/>
    </source>
</evidence>
<reference evidence="7 8" key="1">
    <citation type="submission" date="2024-05" db="EMBL/GenBank/DDBJ databases">
        <title>Three bacterial strains, DH-69, EH-24, and ECK-19 isolated from coastal sediments.</title>
        <authorList>
            <person name="Ye Y.-Q."/>
            <person name="Du Z.-J."/>
        </authorList>
    </citation>
    <scope>NUCLEOTIDE SEQUENCE [LARGE SCALE GENOMIC DNA]</scope>
    <source>
        <strain evidence="7 8">ECK-19</strain>
    </source>
</reference>
<dbReference type="SFLD" id="SFLDG01067">
    <property type="entry name" value="SPASM/twitch_domain_containing"/>
    <property type="match status" value="1"/>
</dbReference>
<dbReference type="PANTHER" id="PTHR11228">
    <property type="entry name" value="RADICAL SAM DOMAIN PROTEIN"/>
    <property type="match status" value="1"/>
</dbReference>
<dbReference type="SUPFAM" id="SSF102114">
    <property type="entry name" value="Radical SAM enzymes"/>
    <property type="match status" value="1"/>
</dbReference>
<evidence type="ECO:0000256" key="4">
    <source>
        <dbReference type="ARBA" id="ARBA00023004"/>
    </source>
</evidence>
<keyword evidence="2" id="KW-0949">S-adenosyl-L-methionine</keyword>
<name>A0ABV3Z3F2_9PROT</name>
<protein>
    <submittedName>
        <fullName evidence="7">Radical SAM protein</fullName>
    </submittedName>
</protein>
<evidence type="ECO:0000313" key="8">
    <source>
        <dbReference type="Proteomes" id="UP001560685"/>
    </source>
</evidence>
<evidence type="ECO:0000313" key="7">
    <source>
        <dbReference type="EMBL" id="MEX6633063.1"/>
    </source>
</evidence>
<keyword evidence="8" id="KW-1185">Reference proteome</keyword>
<dbReference type="CDD" id="cd01335">
    <property type="entry name" value="Radical_SAM"/>
    <property type="match status" value="1"/>
</dbReference>
<accession>A0ABV3Z3F2</accession>
<dbReference type="InterPro" id="IPR013785">
    <property type="entry name" value="Aldolase_TIM"/>
</dbReference>
<dbReference type="Gene3D" id="3.20.20.70">
    <property type="entry name" value="Aldolase class I"/>
    <property type="match status" value="1"/>
</dbReference>
<comment type="cofactor">
    <cofactor evidence="1">
        <name>[4Fe-4S] cluster</name>
        <dbReference type="ChEBI" id="CHEBI:49883"/>
    </cofactor>
</comment>
<dbReference type="Proteomes" id="UP001560685">
    <property type="component" value="Unassembled WGS sequence"/>
</dbReference>
<evidence type="ECO:0000256" key="2">
    <source>
        <dbReference type="ARBA" id="ARBA00022691"/>
    </source>
</evidence>
<evidence type="ECO:0000256" key="1">
    <source>
        <dbReference type="ARBA" id="ARBA00001966"/>
    </source>
</evidence>
<evidence type="ECO:0000259" key="6">
    <source>
        <dbReference type="Pfam" id="PF04055"/>
    </source>
</evidence>
<feature type="domain" description="Radical SAM core" evidence="6">
    <location>
        <begin position="36"/>
        <end position="182"/>
    </location>
</feature>
<organism evidence="7 8">
    <name type="scientific">Hyphococcus lacteus</name>
    <dbReference type="NCBI Taxonomy" id="3143536"/>
    <lineage>
        <taxon>Bacteria</taxon>
        <taxon>Pseudomonadati</taxon>
        <taxon>Pseudomonadota</taxon>
        <taxon>Alphaproteobacteria</taxon>
        <taxon>Parvularculales</taxon>
        <taxon>Parvularculaceae</taxon>
        <taxon>Hyphococcus</taxon>
    </lineage>
</organism>
<keyword evidence="3" id="KW-0479">Metal-binding</keyword>
<proteinExistence type="predicted"/>
<sequence length="311" mass="34297">MMTTQAEQKFQHPDKTADGKLRAQVAFTGLETLWVNTGTLCNVECAHCYIESSPQNDRLTYITATELEPFLNEAHAMGANEIGFTGGEPFMNPHMVEMTEIALERGFQVLILTNAMRPMMRPRTTERLPVLQKRFGNALAMRVSVDHYTRQGHDTERGTGSFDAALIGIKWLTKHGFSISIAGRGLSREDETQLRAGFAAMFREHAIALDANDPASLILFPEMDEESDVPEITTDCWGILEKSPTAVMCASSRMLVKRKGASSPVVLSCTLLPYDRQFEMGDTLGEAAKPVKLNHPFCAQFCVLGDASCSG</sequence>
<comment type="caution">
    <text evidence="7">The sequence shown here is derived from an EMBL/GenBank/DDBJ whole genome shotgun (WGS) entry which is preliminary data.</text>
</comment>
<dbReference type="InterPro" id="IPR050377">
    <property type="entry name" value="Radical_SAM_PqqE_MftC-like"/>
</dbReference>
<keyword evidence="4" id="KW-0408">Iron</keyword>
<dbReference type="PANTHER" id="PTHR11228:SF7">
    <property type="entry name" value="PQQA PEPTIDE CYCLASE"/>
    <property type="match status" value="1"/>
</dbReference>
<dbReference type="SFLD" id="SFLDS00029">
    <property type="entry name" value="Radical_SAM"/>
    <property type="match status" value="1"/>
</dbReference>
<dbReference type="RefSeq" id="WP_369313001.1">
    <property type="nucleotide sequence ID" value="NZ_JBEHZE010000001.1"/>
</dbReference>
<dbReference type="InterPro" id="IPR007197">
    <property type="entry name" value="rSAM"/>
</dbReference>
<dbReference type="EMBL" id="JBEHZE010000001">
    <property type="protein sequence ID" value="MEX6633063.1"/>
    <property type="molecule type" value="Genomic_DNA"/>
</dbReference>
<dbReference type="InterPro" id="IPR058240">
    <property type="entry name" value="rSAM_sf"/>
</dbReference>
<keyword evidence="5" id="KW-0411">Iron-sulfur</keyword>
<dbReference type="Pfam" id="PF04055">
    <property type="entry name" value="Radical_SAM"/>
    <property type="match status" value="1"/>
</dbReference>
<evidence type="ECO:0000256" key="5">
    <source>
        <dbReference type="ARBA" id="ARBA00023014"/>
    </source>
</evidence>